<reference evidence="2" key="1">
    <citation type="submission" date="2020-06" db="EMBL/GenBank/DDBJ databases">
        <authorList>
            <person name="Onetto C."/>
        </authorList>
    </citation>
    <scope>NUCLEOTIDE SEQUENCE</scope>
</reference>
<sequence length="340" mass="37880">MPFYLENKIDDVYRSSRATLRCVEEGPSELSTISLDVRHLMETIWLLVDATEPSIALFDMATREQASEVWSALEACERNLINIRSIWSSFARFDWQEQSQFTTEACLSTGGLRYLQSKLVSYSTTLKSLLVGFKVSSTTLNWPPNLDVLGSIQTELLAEGVQVDHLHNRHDEIKAYIRSLAVGEVVEPLHVDQPPPRRYSLPSPAIAEDQVSITAPPPRRHVSSLAEQFSSLFEPRALRRPSLVETFIDDTMLLPISEHVTMTESKLGESNSSKYSGAPIRKDSLDPTATSLVSRLSSAMANMAFSVSLQNKPRSSRPPPQRSSSAVFRGLANEERATGE</sequence>
<evidence type="ECO:0000256" key="1">
    <source>
        <dbReference type="SAM" id="MobiDB-lite"/>
    </source>
</evidence>
<keyword evidence="3" id="KW-1185">Reference proteome</keyword>
<name>A0A9N8KQ20_9PEZI</name>
<dbReference type="EMBL" id="CAINUL010000015">
    <property type="protein sequence ID" value="CAD0112308.1"/>
    <property type="molecule type" value="Genomic_DNA"/>
</dbReference>
<comment type="caution">
    <text evidence="2">The sequence shown here is derived from an EMBL/GenBank/DDBJ whole genome shotgun (WGS) entry which is preliminary data.</text>
</comment>
<accession>A0A9N8KQ20</accession>
<organism evidence="2 3">
    <name type="scientific">Aureobasidium uvarum</name>
    <dbReference type="NCBI Taxonomy" id="2773716"/>
    <lineage>
        <taxon>Eukaryota</taxon>
        <taxon>Fungi</taxon>
        <taxon>Dikarya</taxon>
        <taxon>Ascomycota</taxon>
        <taxon>Pezizomycotina</taxon>
        <taxon>Dothideomycetes</taxon>
        <taxon>Dothideomycetidae</taxon>
        <taxon>Dothideales</taxon>
        <taxon>Saccotheciaceae</taxon>
        <taxon>Aureobasidium</taxon>
    </lineage>
</organism>
<proteinExistence type="predicted"/>
<gene>
    <name evidence="2" type="ORF">AWRI4620_LOCUS6563</name>
</gene>
<feature type="region of interest" description="Disordered" evidence="1">
    <location>
        <begin position="264"/>
        <end position="286"/>
    </location>
</feature>
<evidence type="ECO:0000313" key="3">
    <source>
        <dbReference type="Proteomes" id="UP000745764"/>
    </source>
</evidence>
<feature type="region of interest" description="Disordered" evidence="1">
    <location>
        <begin position="308"/>
        <end position="340"/>
    </location>
</feature>
<dbReference type="AlphaFoldDB" id="A0A9N8KQ20"/>
<protein>
    <submittedName>
        <fullName evidence="2">Uncharacterized protein</fullName>
    </submittedName>
</protein>
<evidence type="ECO:0000313" key="2">
    <source>
        <dbReference type="EMBL" id="CAD0112308.1"/>
    </source>
</evidence>
<dbReference type="Proteomes" id="UP000745764">
    <property type="component" value="Unassembled WGS sequence"/>
</dbReference>
<dbReference type="OrthoDB" id="3913412at2759"/>
<feature type="compositionally biased region" description="Polar residues" evidence="1">
    <location>
        <begin position="264"/>
        <end position="275"/>
    </location>
</feature>